<evidence type="ECO:0000256" key="9">
    <source>
        <dbReference type="ARBA" id="ARBA00022848"/>
    </source>
</evidence>
<evidence type="ECO:0000256" key="8">
    <source>
        <dbReference type="ARBA" id="ARBA00022824"/>
    </source>
</evidence>
<evidence type="ECO:0000313" key="17">
    <source>
        <dbReference type="Proteomes" id="UP000499080"/>
    </source>
</evidence>
<dbReference type="AlphaFoldDB" id="A0A4Y2BTQ8"/>
<comment type="similarity">
    <text evidence="5 15">Belongs to the cytochrome P450 family.</text>
</comment>
<proteinExistence type="inferred from homology"/>
<dbReference type="GO" id="GO:0005789">
    <property type="term" value="C:endoplasmic reticulum membrane"/>
    <property type="evidence" value="ECO:0007669"/>
    <property type="project" value="UniProtKB-SubCell"/>
</dbReference>
<accession>A0A4Y2BTQ8</accession>
<dbReference type="Gene3D" id="1.10.630.10">
    <property type="entry name" value="Cytochrome P450"/>
    <property type="match status" value="1"/>
</dbReference>
<evidence type="ECO:0000313" key="16">
    <source>
        <dbReference type="EMBL" id="GBL95323.1"/>
    </source>
</evidence>
<dbReference type="GO" id="GO:0020037">
    <property type="term" value="F:heme binding"/>
    <property type="evidence" value="ECO:0007669"/>
    <property type="project" value="InterPro"/>
</dbReference>
<comment type="cofactor">
    <cofactor evidence="1 14">
        <name>heme</name>
        <dbReference type="ChEBI" id="CHEBI:30413"/>
    </cofactor>
</comment>
<dbReference type="Proteomes" id="UP000499080">
    <property type="component" value="Unassembled WGS sequence"/>
</dbReference>
<evidence type="ECO:0000256" key="3">
    <source>
        <dbReference type="ARBA" id="ARBA00004174"/>
    </source>
</evidence>
<dbReference type="OrthoDB" id="1055148at2759"/>
<evidence type="ECO:0000256" key="2">
    <source>
        <dbReference type="ARBA" id="ARBA00003690"/>
    </source>
</evidence>
<dbReference type="InterPro" id="IPR017972">
    <property type="entry name" value="Cyt_P450_CS"/>
</dbReference>
<keyword evidence="7 14" id="KW-0479">Metal-binding</keyword>
<keyword evidence="9" id="KW-0492">Microsome</keyword>
<dbReference type="PROSITE" id="PS00086">
    <property type="entry name" value="CYTOCHROME_P450"/>
    <property type="match status" value="1"/>
</dbReference>
<reference evidence="16 17" key="1">
    <citation type="journal article" date="2019" name="Sci. Rep.">
        <title>Orb-weaving spider Araneus ventricosus genome elucidates the spidroin gene catalogue.</title>
        <authorList>
            <person name="Kono N."/>
            <person name="Nakamura H."/>
            <person name="Ohtoshi R."/>
            <person name="Moran D.A.P."/>
            <person name="Shinohara A."/>
            <person name="Yoshida Y."/>
            <person name="Fujiwara M."/>
            <person name="Mori M."/>
            <person name="Tomita M."/>
            <person name="Arakawa K."/>
        </authorList>
    </citation>
    <scope>NUCLEOTIDE SEQUENCE [LARGE SCALE GENOMIC DNA]</scope>
</reference>
<dbReference type="InterPro" id="IPR036396">
    <property type="entry name" value="Cyt_P450_sf"/>
</dbReference>
<evidence type="ECO:0000256" key="10">
    <source>
        <dbReference type="ARBA" id="ARBA00023002"/>
    </source>
</evidence>
<feature type="binding site" description="axial binding residue" evidence="14">
    <location>
        <position position="432"/>
    </location>
    <ligand>
        <name>heme</name>
        <dbReference type="ChEBI" id="CHEBI:30413"/>
    </ligand>
    <ligandPart>
        <name>Fe</name>
        <dbReference type="ChEBI" id="CHEBI:18248"/>
    </ligandPart>
</feature>
<organism evidence="16 17">
    <name type="scientific">Araneus ventricosus</name>
    <name type="common">Orbweaver spider</name>
    <name type="synonym">Epeira ventricosa</name>
    <dbReference type="NCBI Taxonomy" id="182803"/>
    <lineage>
        <taxon>Eukaryota</taxon>
        <taxon>Metazoa</taxon>
        <taxon>Ecdysozoa</taxon>
        <taxon>Arthropoda</taxon>
        <taxon>Chelicerata</taxon>
        <taxon>Arachnida</taxon>
        <taxon>Araneae</taxon>
        <taxon>Araneomorphae</taxon>
        <taxon>Entelegynae</taxon>
        <taxon>Araneoidea</taxon>
        <taxon>Araneidae</taxon>
        <taxon>Araneus</taxon>
    </lineage>
</organism>
<evidence type="ECO:0000256" key="4">
    <source>
        <dbReference type="ARBA" id="ARBA00004406"/>
    </source>
</evidence>
<comment type="function">
    <text evidence="2">May be involved in the metabolism of insect hormones and in the breakdown of synthetic insecticides.</text>
</comment>
<dbReference type="GO" id="GO:0005506">
    <property type="term" value="F:iron ion binding"/>
    <property type="evidence" value="ECO:0007669"/>
    <property type="project" value="InterPro"/>
</dbReference>
<gene>
    <name evidence="16" type="primary">Cyp2j5_4</name>
    <name evidence="16" type="ORF">AVEN_37766_1</name>
</gene>
<name>A0A4Y2BTQ8_ARAVE</name>
<comment type="caution">
    <text evidence="16">The sequence shown here is derived from an EMBL/GenBank/DDBJ whole genome shotgun (WGS) entry which is preliminary data.</text>
</comment>
<dbReference type="SUPFAM" id="SSF48264">
    <property type="entry name" value="Cytochrome P450"/>
    <property type="match status" value="1"/>
</dbReference>
<evidence type="ECO:0000256" key="7">
    <source>
        <dbReference type="ARBA" id="ARBA00022723"/>
    </source>
</evidence>
<dbReference type="Pfam" id="PF00067">
    <property type="entry name" value="p450"/>
    <property type="match status" value="1"/>
</dbReference>
<dbReference type="GO" id="GO:0016705">
    <property type="term" value="F:oxidoreductase activity, acting on paired donors, with incorporation or reduction of molecular oxygen"/>
    <property type="evidence" value="ECO:0007669"/>
    <property type="project" value="InterPro"/>
</dbReference>
<dbReference type="GO" id="GO:0004497">
    <property type="term" value="F:monooxygenase activity"/>
    <property type="evidence" value="ECO:0007669"/>
    <property type="project" value="UniProtKB-KW"/>
</dbReference>
<dbReference type="FunFam" id="1.10.630.10:FF:000238">
    <property type="entry name" value="Cytochrome P450 2A6"/>
    <property type="match status" value="1"/>
</dbReference>
<dbReference type="InterPro" id="IPR050182">
    <property type="entry name" value="Cytochrome_P450_fam2"/>
</dbReference>
<evidence type="ECO:0000256" key="11">
    <source>
        <dbReference type="ARBA" id="ARBA00023004"/>
    </source>
</evidence>
<evidence type="ECO:0000256" key="6">
    <source>
        <dbReference type="ARBA" id="ARBA00022617"/>
    </source>
</evidence>
<dbReference type="PANTHER" id="PTHR24300">
    <property type="entry name" value="CYTOCHROME P450 508A4-RELATED"/>
    <property type="match status" value="1"/>
</dbReference>
<evidence type="ECO:0000256" key="5">
    <source>
        <dbReference type="ARBA" id="ARBA00010617"/>
    </source>
</evidence>
<dbReference type="InterPro" id="IPR002401">
    <property type="entry name" value="Cyt_P450_E_grp-I"/>
</dbReference>
<keyword evidence="11 14" id="KW-0408">Iron</keyword>
<dbReference type="EMBL" id="BGPR01000110">
    <property type="protein sequence ID" value="GBL95323.1"/>
    <property type="molecule type" value="Genomic_DNA"/>
</dbReference>
<evidence type="ECO:0000256" key="1">
    <source>
        <dbReference type="ARBA" id="ARBA00001971"/>
    </source>
</evidence>
<keyword evidence="17" id="KW-1185">Reference proteome</keyword>
<protein>
    <submittedName>
        <fullName evidence="16">Cytochrome P450 2J5</fullName>
    </submittedName>
</protein>
<keyword evidence="12 15" id="KW-0503">Monooxygenase</keyword>
<keyword evidence="10 15" id="KW-0560">Oxidoreductase</keyword>
<evidence type="ECO:0000256" key="15">
    <source>
        <dbReference type="RuleBase" id="RU000461"/>
    </source>
</evidence>
<dbReference type="PRINTS" id="PR00463">
    <property type="entry name" value="EP450I"/>
</dbReference>
<evidence type="ECO:0000256" key="14">
    <source>
        <dbReference type="PIRSR" id="PIRSR602401-1"/>
    </source>
</evidence>
<keyword evidence="8" id="KW-0256">Endoplasmic reticulum</keyword>
<comment type="subcellular location">
    <subcellularLocation>
        <location evidence="4">Endoplasmic reticulum membrane</location>
        <topology evidence="4">Peripheral membrane protein</topology>
    </subcellularLocation>
    <subcellularLocation>
        <location evidence="3">Microsome membrane</location>
        <topology evidence="3">Peripheral membrane protein</topology>
    </subcellularLocation>
</comment>
<keyword evidence="6 14" id="KW-0349">Heme</keyword>
<sequence>MYRARSGVLCDHSVLQWYKSRQKTPPGPIGLPFLGYLPFLGKEPHKTFWNMRKKYGDILSVYLGPNYTVVLNEYNVAKEVLSHPGSLDRAPDIFKHIGDAGFAAQNGERWIEQRRFTMSAAKDLGLGKDYWEVTMMEELSNLIQKLKELKGRPFDISEDLLSSLNASILSLLIGRRLGKDEVDKLHLSAEFADAALAKTGPSNPTSLVPGLRKFCEIFKIAGHDKARKAILQFSSFLKEQIKRHKTTELLRDIPDFINTYLGKLSELSKTNNKDHAFSETMLEGNLALLFLGASDTIYSSLGMLLRIMCKYKDIQKKVHAELMEVLGKDGLARYEEKDKVPYTFAVLMEGQRYGSNVPLSTTRKANQDIPVNGYIIPKGSEITVNLWGLHHDRAYWDEPEEFRPERFLTDGGTRLIMNNPSYAPFSIGRRNCPGSTIAWMEILYYFSEIIKKFEISTPPGVEPEFEFISGLVTRLAPQPLCFKERNI</sequence>
<keyword evidence="13" id="KW-0472">Membrane</keyword>
<dbReference type="InterPro" id="IPR001128">
    <property type="entry name" value="Cyt_P450"/>
</dbReference>
<evidence type="ECO:0000256" key="13">
    <source>
        <dbReference type="ARBA" id="ARBA00023136"/>
    </source>
</evidence>
<evidence type="ECO:0000256" key="12">
    <source>
        <dbReference type="ARBA" id="ARBA00023033"/>
    </source>
</evidence>